<name>A0ABN8EV52_9BACT</name>
<comment type="caution">
    <text evidence="1">The sequence shown here is derived from an EMBL/GenBank/DDBJ whole genome shotgun (WGS) entry which is preliminary data.</text>
</comment>
<protein>
    <submittedName>
        <fullName evidence="1">Uncharacterized protein</fullName>
    </submittedName>
</protein>
<sequence>MAGKFTFLSEKGEKGTKRLEEVNLLVESFYGLSKTPDFHDKFGVDEINLIQDASLKICDTYYKNLKENKSFMESKDGEEDTRVNRYKIASGIEIAICEVQPFATSSHVNNVRIVNSYFAVFAAIGILMAWEDGNDYLMDYTFPNLNPSEQKEIHRLLIEHIDWLCLVKSNAHLYYFSNAQTWWALRMLLRELNEIRI</sequence>
<keyword evidence="2" id="KW-1185">Reference proteome</keyword>
<dbReference type="EMBL" id="CAKLPY010000002">
    <property type="protein sequence ID" value="CAH0996917.1"/>
    <property type="molecule type" value="Genomic_DNA"/>
</dbReference>
<organism evidence="1 2">
    <name type="scientific">Emticicia aquatica</name>
    <dbReference type="NCBI Taxonomy" id="1681835"/>
    <lineage>
        <taxon>Bacteria</taxon>
        <taxon>Pseudomonadati</taxon>
        <taxon>Bacteroidota</taxon>
        <taxon>Cytophagia</taxon>
        <taxon>Cytophagales</taxon>
        <taxon>Leadbetterellaceae</taxon>
        <taxon>Emticicia</taxon>
    </lineage>
</organism>
<evidence type="ECO:0000313" key="2">
    <source>
        <dbReference type="Proteomes" id="UP000837932"/>
    </source>
</evidence>
<evidence type="ECO:0000313" key="1">
    <source>
        <dbReference type="EMBL" id="CAH0996917.1"/>
    </source>
</evidence>
<gene>
    <name evidence="1" type="ORF">EMA8858_03052</name>
</gene>
<accession>A0ABN8EV52</accession>
<dbReference type="RefSeq" id="WP_238807463.1">
    <property type="nucleotide sequence ID" value="NZ_CAKLPY010000002.1"/>
</dbReference>
<dbReference type="Proteomes" id="UP000837932">
    <property type="component" value="Unassembled WGS sequence"/>
</dbReference>
<reference evidence="1" key="1">
    <citation type="submission" date="2021-12" db="EMBL/GenBank/DDBJ databases">
        <authorList>
            <person name="Rodrigo-Torres L."/>
            <person name="Arahal R. D."/>
            <person name="Lucena T."/>
        </authorList>
    </citation>
    <scope>NUCLEOTIDE SEQUENCE</scope>
    <source>
        <strain evidence="1">CECT 8858</strain>
    </source>
</reference>
<proteinExistence type="predicted"/>